<dbReference type="EMBL" id="CP140255">
    <property type="protein sequence ID" value="WQH14629.1"/>
    <property type="molecule type" value="Genomic_DNA"/>
</dbReference>
<dbReference type="RefSeq" id="WP_223288789.1">
    <property type="nucleotide sequence ID" value="NZ_CP140255.1"/>
</dbReference>
<proteinExistence type="predicted"/>
<organism evidence="1 2">
    <name type="scientific">Vreelandella neptunia</name>
    <dbReference type="NCBI Taxonomy" id="115551"/>
    <lineage>
        <taxon>Bacteria</taxon>
        <taxon>Pseudomonadati</taxon>
        <taxon>Pseudomonadota</taxon>
        <taxon>Gammaproteobacteria</taxon>
        <taxon>Oceanospirillales</taxon>
        <taxon>Halomonadaceae</taxon>
        <taxon>Vreelandella</taxon>
    </lineage>
</organism>
<protein>
    <submittedName>
        <fullName evidence="1">Uncharacterized protein</fullName>
    </submittedName>
</protein>
<gene>
    <name evidence="1" type="ORF">SR894_08840</name>
</gene>
<evidence type="ECO:0000313" key="1">
    <source>
        <dbReference type="EMBL" id="WQH14629.1"/>
    </source>
</evidence>
<sequence length="459" mass="50458">MISDAQFKRWLESPNENRVMLAELEHAGGVVQVADKPYVAPAFEALANPVWNDLLITASGISTRVDGLIEIGKIQLRNDGRITEWLDYQWRGWPVRLFLGDQAWPRADFRPVALATNGGLESYKTGEITLSVIDSSEQLNEPIDTGQLPDDGGPVPLLLGQRFNVPAFRTDTATLRYRVSFLPLLSVTPRDIGNEVPHTAHLSDGAFTLNNGPGSGSEITAAAHEQHDTPMAMVQWVADYYGKTVSPNTVLPNVTVGFYSSAEATGAQVLDALCESLGAGWHIDAFDRLDVRVFEGVSDDPGVTPDITLSADNVQENSLQLASVEPPWSGLTFRWGRNDAPLRSVAGVIDDTDPALAARFKQEWRESTAEQALPNHPLATPENVNSLMELSAEVVTERDRRLGYHALRRERWRLITYLPTVQIYQTITVNVPPIVGRIGRVSAVRLEKVGGKAELEIIL</sequence>
<accession>A0ABZ0YT70</accession>
<dbReference type="Proteomes" id="UP001324794">
    <property type="component" value="Chromosome"/>
</dbReference>
<evidence type="ECO:0000313" key="2">
    <source>
        <dbReference type="Proteomes" id="UP001324794"/>
    </source>
</evidence>
<name>A0ABZ0YT70_9GAMM</name>
<reference evidence="1 2" key="1">
    <citation type="submission" date="2023-11" db="EMBL/GenBank/DDBJ databases">
        <title>MicrobeMod: A computational toolkit for identifying prokaryotic methylation and restriction-modification with nanopore sequencing.</title>
        <authorList>
            <person name="Crits-Christoph A."/>
            <person name="Kang S.C."/>
            <person name="Lee H."/>
            <person name="Ostrov N."/>
        </authorList>
    </citation>
    <scope>NUCLEOTIDE SEQUENCE [LARGE SCALE GENOMIC DNA]</scope>
    <source>
        <strain evidence="1 2">ATCC BAA-805</strain>
    </source>
</reference>
<keyword evidence="2" id="KW-1185">Reference proteome</keyword>